<dbReference type="Proteomes" id="UP000585474">
    <property type="component" value="Unassembled WGS sequence"/>
</dbReference>
<dbReference type="AlphaFoldDB" id="A0A7J0EFG5"/>
<feature type="region of interest" description="Disordered" evidence="1">
    <location>
        <begin position="74"/>
        <end position="95"/>
    </location>
</feature>
<dbReference type="PANTHER" id="PTHR45089">
    <property type="entry name" value="DNAJ HEAT SHOCK AMINO-TERMINAL DOMAIN PROTEIN-RELATED"/>
    <property type="match status" value="1"/>
</dbReference>
<comment type="caution">
    <text evidence="2">The sequence shown here is derived from an EMBL/GenBank/DDBJ whole genome shotgun (WGS) entry which is preliminary data.</text>
</comment>
<feature type="region of interest" description="Disordered" evidence="1">
    <location>
        <begin position="117"/>
        <end position="352"/>
    </location>
</feature>
<feature type="compositionally biased region" description="Basic and acidic residues" evidence="1">
    <location>
        <begin position="252"/>
        <end position="262"/>
    </location>
</feature>
<accession>A0A7J0EFG5</accession>
<feature type="compositionally biased region" description="Basic and acidic residues" evidence="1">
    <location>
        <begin position="228"/>
        <end position="243"/>
    </location>
</feature>
<evidence type="ECO:0000256" key="1">
    <source>
        <dbReference type="SAM" id="MobiDB-lite"/>
    </source>
</evidence>
<feature type="compositionally biased region" description="Basic and acidic residues" evidence="1">
    <location>
        <begin position="316"/>
        <end position="326"/>
    </location>
</feature>
<protein>
    <submittedName>
        <fullName evidence="2">Uncharacterized protein</fullName>
    </submittedName>
</protein>
<organism evidence="2 3">
    <name type="scientific">Actinidia rufa</name>
    <dbReference type="NCBI Taxonomy" id="165716"/>
    <lineage>
        <taxon>Eukaryota</taxon>
        <taxon>Viridiplantae</taxon>
        <taxon>Streptophyta</taxon>
        <taxon>Embryophyta</taxon>
        <taxon>Tracheophyta</taxon>
        <taxon>Spermatophyta</taxon>
        <taxon>Magnoliopsida</taxon>
        <taxon>eudicotyledons</taxon>
        <taxon>Gunneridae</taxon>
        <taxon>Pentapetalae</taxon>
        <taxon>asterids</taxon>
        <taxon>Ericales</taxon>
        <taxon>Actinidiaceae</taxon>
        <taxon>Actinidia</taxon>
    </lineage>
</organism>
<feature type="compositionally biased region" description="Low complexity" evidence="1">
    <location>
        <begin position="83"/>
        <end position="95"/>
    </location>
</feature>
<sequence>MGKSKSCCKFSATDAFKLIGEAQRVLLDRQKRDLHDRKCKGSRSMAPNWAPQKASSNTNVGKQPWVQNHFMNKPTSPFTSFNPQHQQPQRQAQPVFPTERKTFWTACPYCSAQATPQGANWSQPACPQQKEVPHQGGAASRKVNGTKRKQKEESSEDSCSESSSASEEDVDIEENGDDLAKQNFGCYREHPRRSTRSKQHVSYDENLSDDDDFGSPSKRAKSSGSVRAAEDPVLKQEAREVNKPDSACMEDDTNKLKRKESAFYEGSFQNGEENTEKENGEIGARKDRDQGSSIPNGKVEPMATSKGNTSGCQVNRKTDLTTEHISSDNCTEDLDDSLPLTPRKAQRKSGSAVTMKISRVELLRFSHQIPAFRLTSERGGTLEGYWELDPAALPITFFRSS</sequence>
<evidence type="ECO:0000313" key="2">
    <source>
        <dbReference type="EMBL" id="GFY85213.1"/>
    </source>
</evidence>
<proteinExistence type="predicted"/>
<feature type="region of interest" description="Disordered" evidence="1">
    <location>
        <begin position="38"/>
        <end position="59"/>
    </location>
</feature>
<evidence type="ECO:0000313" key="3">
    <source>
        <dbReference type="Proteomes" id="UP000585474"/>
    </source>
</evidence>
<dbReference type="EMBL" id="BJWL01000003">
    <property type="protein sequence ID" value="GFY85213.1"/>
    <property type="molecule type" value="Genomic_DNA"/>
</dbReference>
<feature type="compositionally biased region" description="Basic and acidic residues" evidence="1">
    <location>
        <begin position="274"/>
        <end position="290"/>
    </location>
</feature>
<reference evidence="2 3" key="1">
    <citation type="submission" date="2019-07" db="EMBL/GenBank/DDBJ databases">
        <title>De Novo Assembly of kiwifruit Actinidia rufa.</title>
        <authorList>
            <person name="Sugita-Konishi S."/>
            <person name="Sato K."/>
            <person name="Mori E."/>
            <person name="Abe Y."/>
            <person name="Kisaki G."/>
            <person name="Hamano K."/>
            <person name="Suezawa K."/>
            <person name="Otani M."/>
            <person name="Fukuda T."/>
            <person name="Manabe T."/>
            <person name="Gomi K."/>
            <person name="Tabuchi M."/>
            <person name="Akimitsu K."/>
            <person name="Kataoka I."/>
        </authorList>
    </citation>
    <scope>NUCLEOTIDE SEQUENCE [LARGE SCALE GENOMIC DNA]</scope>
    <source>
        <strain evidence="3">cv. Fuchu</strain>
    </source>
</reference>
<feature type="compositionally biased region" description="Polar residues" evidence="1">
    <location>
        <begin position="117"/>
        <end position="126"/>
    </location>
</feature>
<dbReference type="PANTHER" id="PTHR45089:SF24">
    <property type="entry name" value="DNAJ HEAT SHOCK N-TERMINAL DOMAIN-CONTAINING PROTEIN"/>
    <property type="match status" value="1"/>
</dbReference>
<feature type="compositionally biased region" description="Acidic residues" evidence="1">
    <location>
        <begin position="166"/>
        <end position="177"/>
    </location>
</feature>
<name>A0A7J0EFG5_9ERIC</name>
<dbReference type="OrthoDB" id="10250354at2759"/>
<feature type="compositionally biased region" description="Polar residues" evidence="1">
    <location>
        <begin position="305"/>
        <end position="315"/>
    </location>
</feature>
<keyword evidence="3" id="KW-1185">Reference proteome</keyword>
<gene>
    <name evidence="2" type="ORF">Acr_03g0019870</name>
</gene>
<feature type="compositionally biased region" description="Basic residues" evidence="1">
    <location>
        <begin position="190"/>
        <end position="199"/>
    </location>
</feature>